<evidence type="ECO:0000256" key="4">
    <source>
        <dbReference type="ARBA" id="ARBA00022723"/>
    </source>
</evidence>
<keyword evidence="8" id="KW-0234">DNA repair</keyword>
<dbReference type="PROSITE" id="PS00730">
    <property type="entry name" value="AP_NUCLEASE_F2_2"/>
    <property type="match status" value="1"/>
</dbReference>
<dbReference type="SMART" id="SM00518">
    <property type="entry name" value="AP2Ec"/>
    <property type="match status" value="1"/>
</dbReference>
<keyword evidence="4" id="KW-0479">Metal-binding</keyword>
<feature type="compositionally biased region" description="Basic and acidic residues" evidence="9">
    <location>
        <begin position="378"/>
        <end position="398"/>
    </location>
</feature>
<name>A0A8J5UC82_FUSOX</name>
<dbReference type="PANTHER" id="PTHR21445:SF0">
    <property type="entry name" value="APURINIC-APYRIMIDINIC ENDONUCLEASE"/>
    <property type="match status" value="1"/>
</dbReference>
<evidence type="ECO:0000256" key="9">
    <source>
        <dbReference type="SAM" id="MobiDB-lite"/>
    </source>
</evidence>
<dbReference type="InterPro" id="IPR018246">
    <property type="entry name" value="AP_endonuc_F2_Zn_BS"/>
</dbReference>
<dbReference type="EMBL" id="JAELUR010000001">
    <property type="protein sequence ID" value="KAG7437750.1"/>
    <property type="molecule type" value="Genomic_DNA"/>
</dbReference>
<feature type="region of interest" description="Disordered" evidence="9">
    <location>
        <begin position="374"/>
        <end position="417"/>
    </location>
</feature>
<feature type="region of interest" description="Disordered" evidence="9">
    <location>
        <begin position="41"/>
        <end position="103"/>
    </location>
</feature>
<reference evidence="11" key="1">
    <citation type="submission" date="2021-04" db="EMBL/GenBank/DDBJ databases">
        <title>First draft genome resource for Brassicaceae pathogens Fusarium oxysporum f. sp. raphani and Fusarium oxysporum f. sp. rapae.</title>
        <authorList>
            <person name="Asai S."/>
        </authorList>
    </citation>
    <scope>NUCLEOTIDE SEQUENCE</scope>
    <source>
        <strain evidence="11">Tf1262</strain>
    </source>
</reference>
<feature type="domain" description="Xylose isomerase-like TIM barrel" evidence="10">
    <location>
        <begin position="144"/>
        <end position="355"/>
    </location>
</feature>
<evidence type="ECO:0000256" key="7">
    <source>
        <dbReference type="ARBA" id="ARBA00022833"/>
    </source>
</evidence>
<comment type="similarity">
    <text evidence="2">Belongs to the AP endonuclease 2 family.</text>
</comment>
<dbReference type="GO" id="GO:0003677">
    <property type="term" value="F:DNA binding"/>
    <property type="evidence" value="ECO:0007669"/>
    <property type="project" value="InterPro"/>
</dbReference>
<dbReference type="InterPro" id="IPR001719">
    <property type="entry name" value="AP_endonuc_2"/>
</dbReference>
<dbReference type="CDD" id="cd00019">
    <property type="entry name" value="AP2Ec"/>
    <property type="match status" value="1"/>
</dbReference>
<comment type="caution">
    <text evidence="11">The sequence shown here is derived from an EMBL/GenBank/DDBJ whole genome shotgun (WGS) entry which is preliminary data.</text>
</comment>
<dbReference type="AlphaFoldDB" id="A0A8J5UC82"/>
<dbReference type="FunFam" id="3.20.20.150:FF:000001">
    <property type="entry name" value="Probable endonuclease 4"/>
    <property type="match status" value="1"/>
</dbReference>
<dbReference type="GO" id="GO:0008270">
    <property type="term" value="F:zinc ion binding"/>
    <property type="evidence" value="ECO:0007669"/>
    <property type="project" value="InterPro"/>
</dbReference>
<dbReference type="GO" id="GO:0003906">
    <property type="term" value="F:DNA-(apurinic or apyrimidinic site) endonuclease activity"/>
    <property type="evidence" value="ECO:0007669"/>
    <property type="project" value="TreeGrafter"/>
</dbReference>
<keyword evidence="5" id="KW-0227">DNA damage</keyword>
<feature type="compositionally biased region" description="Basic and acidic residues" evidence="9">
    <location>
        <begin position="86"/>
        <end position="99"/>
    </location>
</feature>
<organism evidence="11 12">
    <name type="scientific">Fusarium oxysporum f. sp. raphani</name>
    <dbReference type="NCBI Taxonomy" id="96318"/>
    <lineage>
        <taxon>Eukaryota</taxon>
        <taxon>Fungi</taxon>
        <taxon>Dikarya</taxon>
        <taxon>Ascomycota</taxon>
        <taxon>Pezizomycotina</taxon>
        <taxon>Sordariomycetes</taxon>
        <taxon>Hypocreomycetidae</taxon>
        <taxon>Hypocreales</taxon>
        <taxon>Nectriaceae</taxon>
        <taxon>Fusarium</taxon>
        <taxon>Fusarium oxysporum species complex</taxon>
    </lineage>
</organism>
<protein>
    <recommendedName>
        <fullName evidence="3">Apurinic-apyrimidinic endonuclease 1</fullName>
    </recommendedName>
</protein>
<evidence type="ECO:0000256" key="6">
    <source>
        <dbReference type="ARBA" id="ARBA00022801"/>
    </source>
</evidence>
<comment type="cofactor">
    <cofactor evidence="1">
        <name>Zn(2+)</name>
        <dbReference type="ChEBI" id="CHEBI:29105"/>
    </cofactor>
</comment>
<evidence type="ECO:0000256" key="5">
    <source>
        <dbReference type="ARBA" id="ARBA00022763"/>
    </source>
</evidence>
<feature type="compositionally biased region" description="Basic residues" evidence="9">
    <location>
        <begin position="1"/>
        <end position="10"/>
    </location>
</feature>
<evidence type="ECO:0000256" key="8">
    <source>
        <dbReference type="ARBA" id="ARBA00023204"/>
    </source>
</evidence>
<keyword evidence="6" id="KW-0378">Hydrolase</keyword>
<dbReference type="PANTHER" id="PTHR21445">
    <property type="entry name" value="ENDONUCLEASE IV ENDODEOXYRIBONUCLEASE IV"/>
    <property type="match status" value="1"/>
</dbReference>
<evidence type="ECO:0000256" key="3">
    <source>
        <dbReference type="ARBA" id="ARBA00021759"/>
    </source>
</evidence>
<evidence type="ECO:0000256" key="1">
    <source>
        <dbReference type="ARBA" id="ARBA00001947"/>
    </source>
</evidence>
<dbReference type="Proteomes" id="UP000693942">
    <property type="component" value="Unassembled WGS sequence"/>
</dbReference>
<evidence type="ECO:0000313" key="11">
    <source>
        <dbReference type="EMBL" id="KAG7437750.1"/>
    </source>
</evidence>
<accession>A0A8J5UC82</accession>
<gene>
    <name evidence="11" type="primary">APN1</name>
    <name evidence="11" type="ORF">Forpi1262_v001454</name>
</gene>
<sequence length="417" mass="45213">MARTSLRKKQAVSYNEDPDDDEMPQVTKAVAAATKVIEKTKGEVSKTVTAKAASVKTVTKRKASPEPEIASRAPTAKTTKKRKTKAKDEDAKPLADRTDVSSLKPTMNIGAHVSAAGGVQNSVTNAVHIGANAFALSSSEHALPHGSYLVNLAQADEDKANQAYKSFLDDLERCEQLGIRLYNFHPGSTGGDARPAAIARIAAQLNKSHKATKTVITVLENMAGSGNVIGSTWEDLRDIIALVEDKSRVGVCIDTCHAFAAGYDLRTPEAFKKTVNSFNDIVVNDSKAPFNSNRDLHANIGTGFLGLRAFHCIMNHAPFAGMPMVLETPIDRPGADGKSVEDKKVWATEIKLLERLVGMDAETKEFKDLEIELQAQGESERNKIQDQVDRKMAKDAKKGTKKGGKRKKKDDSDDESE</sequence>
<dbReference type="GO" id="GO:0016829">
    <property type="term" value="F:lyase activity"/>
    <property type="evidence" value="ECO:0007669"/>
    <property type="project" value="UniProtKB-KW"/>
</dbReference>
<evidence type="ECO:0000313" key="12">
    <source>
        <dbReference type="Proteomes" id="UP000693942"/>
    </source>
</evidence>
<evidence type="ECO:0000256" key="2">
    <source>
        <dbReference type="ARBA" id="ARBA00005340"/>
    </source>
</evidence>
<dbReference type="InterPro" id="IPR013022">
    <property type="entry name" value="Xyl_isomerase-like_TIM-brl"/>
</dbReference>
<dbReference type="GO" id="GO:0005739">
    <property type="term" value="C:mitochondrion"/>
    <property type="evidence" value="ECO:0007669"/>
    <property type="project" value="TreeGrafter"/>
</dbReference>
<dbReference type="GO" id="GO:0006284">
    <property type="term" value="P:base-excision repair"/>
    <property type="evidence" value="ECO:0007669"/>
    <property type="project" value="TreeGrafter"/>
</dbReference>
<feature type="region of interest" description="Disordered" evidence="9">
    <location>
        <begin position="1"/>
        <end position="25"/>
    </location>
</feature>
<dbReference type="GO" id="GO:0005634">
    <property type="term" value="C:nucleus"/>
    <property type="evidence" value="ECO:0007669"/>
    <property type="project" value="TreeGrafter"/>
</dbReference>
<dbReference type="Pfam" id="PF01261">
    <property type="entry name" value="AP_endonuc_2"/>
    <property type="match status" value="1"/>
</dbReference>
<keyword evidence="11" id="KW-0456">Lyase</keyword>
<proteinExistence type="inferred from homology"/>
<dbReference type="NCBIfam" id="TIGR00587">
    <property type="entry name" value="nfo"/>
    <property type="match status" value="1"/>
</dbReference>
<dbReference type="GO" id="GO:0008081">
    <property type="term" value="F:phosphoric diester hydrolase activity"/>
    <property type="evidence" value="ECO:0007669"/>
    <property type="project" value="TreeGrafter"/>
</dbReference>
<evidence type="ECO:0000259" key="10">
    <source>
        <dbReference type="Pfam" id="PF01261"/>
    </source>
</evidence>
<dbReference type="PROSITE" id="PS51432">
    <property type="entry name" value="AP_NUCLEASE_F2_4"/>
    <property type="match status" value="1"/>
</dbReference>
<feature type="compositionally biased region" description="Basic residues" evidence="9">
    <location>
        <begin position="399"/>
        <end position="408"/>
    </location>
</feature>
<keyword evidence="7" id="KW-0862">Zinc</keyword>